<organism evidence="2 3">
    <name type="scientific">Streptomyces triticagri</name>
    <dbReference type="NCBI Taxonomy" id="2293568"/>
    <lineage>
        <taxon>Bacteria</taxon>
        <taxon>Bacillati</taxon>
        <taxon>Actinomycetota</taxon>
        <taxon>Actinomycetes</taxon>
        <taxon>Kitasatosporales</taxon>
        <taxon>Streptomycetaceae</taxon>
        <taxon>Streptomyces</taxon>
    </lineage>
</organism>
<keyword evidence="3" id="KW-1185">Reference proteome</keyword>
<evidence type="ECO:0000256" key="1">
    <source>
        <dbReference type="SAM" id="Phobius"/>
    </source>
</evidence>
<keyword evidence="1" id="KW-1133">Transmembrane helix</keyword>
<evidence type="ECO:0000313" key="2">
    <source>
        <dbReference type="EMBL" id="RFU85185.1"/>
    </source>
</evidence>
<evidence type="ECO:0000313" key="3">
    <source>
        <dbReference type="Proteomes" id="UP000263094"/>
    </source>
</evidence>
<keyword evidence="1" id="KW-0812">Transmembrane</keyword>
<reference evidence="2 3" key="1">
    <citation type="submission" date="2018-08" db="EMBL/GenBank/DDBJ databases">
        <title>Isolation, diversity and antifungal activity of Actinobacteria from wheat.</title>
        <authorList>
            <person name="Han C."/>
        </authorList>
    </citation>
    <scope>NUCLEOTIDE SEQUENCE [LARGE SCALE GENOMIC DNA]</scope>
    <source>
        <strain evidence="2 3">NEAU-YY421</strain>
    </source>
</reference>
<name>A0A372M3T2_9ACTN</name>
<protein>
    <submittedName>
        <fullName evidence="2">Uncharacterized protein</fullName>
    </submittedName>
</protein>
<feature type="transmembrane region" description="Helical" evidence="1">
    <location>
        <begin position="32"/>
        <end position="54"/>
    </location>
</feature>
<comment type="caution">
    <text evidence="2">The sequence shown here is derived from an EMBL/GenBank/DDBJ whole genome shotgun (WGS) entry which is preliminary data.</text>
</comment>
<dbReference type="AlphaFoldDB" id="A0A372M3T2"/>
<dbReference type="RefSeq" id="WP_128557198.1">
    <property type="nucleotide sequence ID" value="NZ_QUAK01000101.1"/>
</dbReference>
<gene>
    <name evidence="2" type="ORF">DY218_18680</name>
</gene>
<dbReference type="EMBL" id="QUAK01000101">
    <property type="protein sequence ID" value="RFU85185.1"/>
    <property type="molecule type" value="Genomic_DNA"/>
</dbReference>
<dbReference type="Proteomes" id="UP000263094">
    <property type="component" value="Unassembled WGS sequence"/>
</dbReference>
<accession>A0A372M3T2</accession>
<dbReference type="OrthoDB" id="4255950at2"/>
<sequence>MNIRPLVDLAQAWATQVREGIRKDAGYSTETIVVTALLAIMAITVIGIITGKVVGKAGGIDLG</sequence>
<proteinExistence type="predicted"/>
<keyword evidence="1" id="KW-0472">Membrane</keyword>